<proteinExistence type="predicted"/>
<keyword evidence="2" id="KW-1185">Reference proteome</keyword>
<accession>A0ABN8RQ65</accession>
<gene>
    <name evidence="1" type="ORF">PEVE_00013693</name>
</gene>
<sequence length="75" mass="8387">MICPSHQVNMIAAFNSSKTKGPKKLTRDVVEFGWDTIEKIFSPKMTQCTWPEICICAQIQLDSSQCKTSQDHAGP</sequence>
<dbReference type="EMBL" id="CALNXI010002011">
    <property type="protein sequence ID" value="CAH3181482.1"/>
    <property type="molecule type" value="Genomic_DNA"/>
</dbReference>
<organism evidence="1 2">
    <name type="scientific">Porites evermanni</name>
    <dbReference type="NCBI Taxonomy" id="104178"/>
    <lineage>
        <taxon>Eukaryota</taxon>
        <taxon>Metazoa</taxon>
        <taxon>Cnidaria</taxon>
        <taxon>Anthozoa</taxon>
        <taxon>Hexacorallia</taxon>
        <taxon>Scleractinia</taxon>
        <taxon>Fungiina</taxon>
        <taxon>Poritidae</taxon>
        <taxon>Porites</taxon>
    </lineage>
</organism>
<reference evidence="1 2" key="1">
    <citation type="submission" date="2022-05" db="EMBL/GenBank/DDBJ databases">
        <authorList>
            <consortium name="Genoscope - CEA"/>
            <person name="William W."/>
        </authorList>
    </citation>
    <scope>NUCLEOTIDE SEQUENCE [LARGE SCALE GENOMIC DNA]</scope>
</reference>
<evidence type="ECO:0000313" key="1">
    <source>
        <dbReference type="EMBL" id="CAH3181482.1"/>
    </source>
</evidence>
<protein>
    <submittedName>
        <fullName evidence="1">Uncharacterized protein</fullName>
    </submittedName>
</protein>
<name>A0ABN8RQ65_9CNID</name>
<dbReference type="Proteomes" id="UP001159427">
    <property type="component" value="Unassembled WGS sequence"/>
</dbReference>
<evidence type="ECO:0000313" key="2">
    <source>
        <dbReference type="Proteomes" id="UP001159427"/>
    </source>
</evidence>
<comment type="caution">
    <text evidence="1">The sequence shown here is derived from an EMBL/GenBank/DDBJ whole genome shotgun (WGS) entry which is preliminary data.</text>
</comment>